<dbReference type="EMBL" id="BMIB01000005">
    <property type="protein sequence ID" value="GGH79544.1"/>
    <property type="molecule type" value="Genomic_DNA"/>
</dbReference>
<dbReference type="Proteomes" id="UP000627292">
    <property type="component" value="Unassembled WGS sequence"/>
</dbReference>
<dbReference type="GO" id="GO:0016987">
    <property type="term" value="F:sigma factor activity"/>
    <property type="evidence" value="ECO:0007669"/>
    <property type="project" value="UniProtKB-KW"/>
</dbReference>
<accession>A0A917J329</accession>
<evidence type="ECO:0000259" key="5">
    <source>
        <dbReference type="Pfam" id="PF04542"/>
    </source>
</evidence>
<evidence type="ECO:0000256" key="3">
    <source>
        <dbReference type="ARBA" id="ARBA00023082"/>
    </source>
</evidence>
<keyword evidence="8" id="KW-1185">Reference proteome</keyword>
<name>A0A917J329_9BACT</name>
<evidence type="ECO:0000256" key="1">
    <source>
        <dbReference type="ARBA" id="ARBA00010641"/>
    </source>
</evidence>
<dbReference type="InterPro" id="IPR013249">
    <property type="entry name" value="RNA_pol_sigma70_r4_t2"/>
</dbReference>
<keyword evidence="2" id="KW-0805">Transcription regulation</keyword>
<evidence type="ECO:0000259" key="6">
    <source>
        <dbReference type="Pfam" id="PF08281"/>
    </source>
</evidence>
<dbReference type="GO" id="GO:0006352">
    <property type="term" value="P:DNA-templated transcription initiation"/>
    <property type="evidence" value="ECO:0007669"/>
    <property type="project" value="InterPro"/>
</dbReference>
<keyword evidence="3" id="KW-0731">Sigma factor</keyword>
<gene>
    <name evidence="7" type="ORF">GCM10011379_49070</name>
</gene>
<dbReference type="SUPFAM" id="SSF88946">
    <property type="entry name" value="Sigma2 domain of RNA polymerase sigma factors"/>
    <property type="match status" value="1"/>
</dbReference>
<proteinExistence type="inferred from homology"/>
<protein>
    <submittedName>
        <fullName evidence="7">DNA-directed RNA polymerase sigma-70 factor</fullName>
    </submittedName>
</protein>
<comment type="similarity">
    <text evidence="1">Belongs to the sigma-70 factor family. ECF subfamily.</text>
</comment>
<evidence type="ECO:0000256" key="2">
    <source>
        <dbReference type="ARBA" id="ARBA00023015"/>
    </source>
</evidence>
<dbReference type="InterPro" id="IPR036388">
    <property type="entry name" value="WH-like_DNA-bd_sf"/>
</dbReference>
<dbReference type="InterPro" id="IPR013325">
    <property type="entry name" value="RNA_pol_sigma_r2"/>
</dbReference>
<dbReference type="SUPFAM" id="SSF88659">
    <property type="entry name" value="Sigma3 and sigma4 domains of RNA polymerase sigma factors"/>
    <property type="match status" value="1"/>
</dbReference>
<dbReference type="InterPro" id="IPR013324">
    <property type="entry name" value="RNA_pol_sigma_r3/r4-like"/>
</dbReference>
<dbReference type="CDD" id="cd06171">
    <property type="entry name" value="Sigma70_r4"/>
    <property type="match status" value="1"/>
</dbReference>
<dbReference type="PANTHER" id="PTHR43133:SF46">
    <property type="entry name" value="RNA POLYMERASE SIGMA-70 FACTOR ECF SUBFAMILY"/>
    <property type="match status" value="1"/>
</dbReference>
<dbReference type="Gene3D" id="1.10.1740.10">
    <property type="match status" value="1"/>
</dbReference>
<evidence type="ECO:0000256" key="4">
    <source>
        <dbReference type="ARBA" id="ARBA00023163"/>
    </source>
</evidence>
<reference evidence="7" key="2">
    <citation type="submission" date="2020-09" db="EMBL/GenBank/DDBJ databases">
        <authorList>
            <person name="Sun Q."/>
            <person name="Zhou Y."/>
        </authorList>
    </citation>
    <scope>NUCLEOTIDE SEQUENCE</scope>
    <source>
        <strain evidence="7">CGMCC 1.15290</strain>
    </source>
</reference>
<evidence type="ECO:0000313" key="7">
    <source>
        <dbReference type="EMBL" id="GGH79544.1"/>
    </source>
</evidence>
<organism evidence="7 8">
    <name type="scientific">Filimonas zeae</name>
    <dbReference type="NCBI Taxonomy" id="1737353"/>
    <lineage>
        <taxon>Bacteria</taxon>
        <taxon>Pseudomonadati</taxon>
        <taxon>Bacteroidota</taxon>
        <taxon>Chitinophagia</taxon>
        <taxon>Chitinophagales</taxon>
        <taxon>Chitinophagaceae</taxon>
        <taxon>Filimonas</taxon>
    </lineage>
</organism>
<dbReference type="GO" id="GO:0000428">
    <property type="term" value="C:DNA-directed RNA polymerase complex"/>
    <property type="evidence" value="ECO:0007669"/>
    <property type="project" value="UniProtKB-KW"/>
</dbReference>
<dbReference type="Gene3D" id="1.10.10.10">
    <property type="entry name" value="Winged helix-like DNA-binding domain superfamily/Winged helix DNA-binding domain"/>
    <property type="match status" value="1"/>
</dbReference>
<dbReference type="GO" id="GO:0003677">
    <property type="term" value="F:DNA binding"/>
    <property type="evidence" value="ECO:0007669"/>
    <property type="project" value="InterPro"/>
</dbReference>
<dbReference type="PANTHER" id="PTHR43133">
    <property type="entry name" value="RNA POLYMERASE ECF-TYPE SIGMA FACTO"/>
    <property type="match status" value="1"/>
</dbReference>
<comment type="caution">
    <text evidence="7">The sequence shown here is derived from an EMBL/GenBank/DDBJ whole genome shotgun (WGS) entry which is preliminary data.</text>
</comment>
<dbReference type="Pfam" id="PF08281">
    <property type="entry name" value="Sigma70_r4_2"/>
    <property type="match status" value="1"/>
</dbReference>
<dbReference type="NCBIfam" id="TIGR02937">
    <property type="entry name" value="sigma70-ECF"/>
    <property type="match status" value="1"/>
</dbReference>
<evidence type="ECO:0000313" key="8">
    <source>
        <dbReference type="Proteomes" id="UP000627292"/>
    </source>
</evidence>
<dbReference type="InterPro" id="IPR039425">
    <property type="entry name" value="RNA_pol_sigma-70-like"/>
</dbReference>
<dbReference type="InterPro" id="IPR014284">
    <property type="entry name" value="RNA_pol_sigma-70_dom"/>
</dbReference>
<feature type="domain" description="RNA polymerase sigma factor 70 region 4 type 2" evidence="6">
    <location>
        <begin position="114"/>
        <end position="164"/>
    </location>
</feature>
<keyword evidence="7" id="KW-0240">DNA-directed RNA polymerase</keyword>
<reference evidence="7" key="1">
    <citation type="journal article" date="2014" name="Int. J. Syst. Evol. Microbiol.">
        <title>Complete genome sequence of Corynebacterium casei LMG S-19264T (=DSM 44701T), isolated from a smear-ripened cheese.</title>
        <authorList>
            <consortium name="US DOE Joint Genome Institute (JGI-PGF)"/>
            <person name="Walter F."/>
            <person name="Albersmeier A."/>
            <person name="Kalinowski J."/>
            <person name="Ruckert C."/>
        </authorList>
    </citation>
    <scope>NUCLEOTIDE SEQUENCE</scope>
    <source>
        <strain evidence="7">CGMCC 1.15290</strain>
    </source>
</reference>
<feature type="domain" description="RNA polymerase sigma-70 region 2" evidence="5">
    <location>
        <begin position="11"/>
        <end position="83"/>
    </location>
</feature>
<sequence>MRNLPGYQKQLYEKYYGYALKTVFRYIYRYDKAVDVVNDGFVKLFSHFSRFNCQEPEHLEKILMGWIKKIMINTAIDELRRQNMLPEIGGIPEYVWEEADSQQTAEQRLYYKELILEVKQLPPSYRIVFNMYVIDGFSHQEIAGQLGISVGTSKSNLAKARAHLQKKLNSDIGEADICSS</sequence>
<keyword evidence="4" id="KW-0804">Transcription</keyword>
<dbReference type="AlphaFoldDB" id="A0A917J329"/>
<dbReference type="Pfam" id="PF04542">
    <property type="entry name" value="Sigma70_r2"/>
    <property type="match status" value="1"/>
</dbReference>
<dbReference type="InterPro" id="IPR007627">
    <property type="entry name" value="RNA_pol_sigma70_r2"/>
</dbReference>